<evidence type="ECO:0000313" key="2">
    <source>
        <dbReference type="Proteomes" id="UP000052012"/>
    </source>
</evidence>
<protein>
    <submittedName>
        <fullName evidence="1">DNA polymerase III subunit delta</fullName>
    </submittedName>
</protein>
<dbReference type="OrthoDB" id="9810148at2"/>
<dbReference type="STRING" id="1423781.FD06_GL001128"/>
<dbReference type="InterPro" id="IPR004622">
    <property type="entry name" value="DNA_pol_HolB"/>
</dbReference>
<dbReference type="NCBIfam" id="NF005972">
    <property type="entry name" value="PRK08058.1"/>
    <property type="match status" value="1"/>
</dbReference>
<dbReference type="InterPro" id="IPR050238">
    <property type="entry name" value="DNA_Rep/Repair_Clamp_Loader"/>
</dbReference>
<sequence length="340" mass="38845">MEFNMSDNIFLDEAIKKQPGITQHFFDMVNNNDLSHAYLLNGNSGVGKKATAMSATMALFCKNKTNEKPCGECNECRRITEGQHPDVVFIQPDGQSIKVDQVRTLKAEFSKRGVEGRLKVFIIVAAEKMTDNAANSLLKFIEEPSGDVVSFLLSTNKNLILPTIISRTQVIDFPALSNHFFDTELSNIKVNPNDFNLLKSLTNSLETAINLMDDDWFDKAKLAVEKWFNYLYKKDYCAFTTIQIEIMPLIKDKDNKQNIINMMLQIWRDMLSIKYLNSPKDEIDFVDDFNNINHFVDNITSVKLISIIQIMLECNNKMAINLNFQNILESTTLKILSKLK</sequence>
<dbReference type="Proteomes" id="UP000052012">
    <property type="component" value="Unassembled WGS sequence"/>
</dbReference>
<proteinExistence type="predicted"/>
<dbReference type="PANTHER" id="PTHR11669:SF8">
    <property type="entry name" value="DNA POLYMERASE III SUBUNIT DELTA"/>
    <property type="match status" value="1"/>
</dbReference>
<dbReference type="Pfam" id="PF13177">
    <property type="entry name" value="DNA_pol3_delta2"/>
    <property type="match status" value="1"/>
</dbReference>
<dbReference type="GO" id="GO:0006261">
    <property type="term" value="P:DNA-templated DNA replication"/>
    <property type="evidence" value="ECO:0007669"/>
    <property type="project" value="TreeGrafter"/>
</dbReference>
<accession>A0A0R2ASZ9</accession>
<organism evidence="1 2">
    <name type="scientific">Apilactobacillus ozensis DSM 23829 = JCM 17196</name>
    <dbReference type="NCBI Taxonomy" id="1423781"/>
    <lineage>
        <taxon>Bacteria</taxon>
        <taxon>Bacillati</taxon>
        <taxon>Bacillota</taxon>
        <taxon>Bacilli</taxon>
        <taxon>Lactobacillales</taxon>
        <taxon>Lactobacillaceae</taxon>
        <taxon>Apilactobacillus</taxon>
    </lineage>
</organism>
<evidence type="ECO:0000313" key="1">
    <source>
        <dbReference type="EMBL" id="KRM69458.1"/>
    </source>
</evidence>
<comment type="caution">
    <text evidence="1">The sequence shown here is derived from an EMBL/GenBank/DDBJ whole genome shotgun (WGS) entry which is preliminary data.</text>
</comment>
<dbReference type="Gene3D" id="3.40.50.300">
    <property type="entry name" value="P-loop containing nucleotide triphosphate hydrolases"/>
    <property type="match status" value="1"/>
</dbReference>
<keyword evidence="2" id="KW-1185">Reference proteome</keyword>
<dbReference type="FunFam" id="3.40.50.300:FF:001255">
    <property type="entry name" value="DNA polymerase III subunit delta"/>
    <property type="match status" value="1"/>
</dbReference>
<dbReference type="InterPro" id="IPR027417">
    <property type="entry name" value="P-loop_NTPase"/>
</dbReference>
<dbReference type="PANTHER" id="PTHR11669">
    <property type="entry name" value="REPLICATION FACTOR C / DNA POLYMERASE III GAMMA-TAU SUBUNIT"/>
    <property type="match status" value="1"/>
</dbReference>
<dbReference type="AlphaFoldDB" id="A0A0R2ASZ9"/>
<dbReference type="GO" id="GO:0008408">
    <property type="term" value="F:3'-5' exonuclease activity"/>
    <property type="evidence" value="ECO:0007669"/>
    <property type="project" value="InterPro"/>
</dbReference>
<name>A0A0R2ASZ9_9LACO</name>
<dbReference type="EMBL" id="AYYQ01000004">
    <property type="protein sequence ID" value="KRM69458.1"/>
    <property type="molecule type" value="Genomic_DNA"/>
</dbReference>
<dbReference type="SUPFAM" id="SSF52540">
    <property type="entry name" value="P-loop containing nucleoside triphosphate hydrolases"/>
    <property type="match status" value="1"/>
</dbReference>
<gene>
    <name evidence="1" type="ORF">FD06_GL001128</name>
</gene>
<dbReference type="NCBIfam" id="TIGR00678">
    <property type="entry name" value="holB"/>
    <property type="match status" value="1"/>
</dbReference>
<reference evidence="1 2" key="1">
    <citation type="journal article" date="2015" name="Genome Announc.">
        <title>Expanding the biotechnology potential of lactobacilli through comparative genomics of 213 strains and associated genera.</title>
        <authorList>
            <person name="Sun Z."/>
            <person name="Harris H.M."/>
            <person name="McCann A."/>
            <person name="Guo C."/>
            <person name="Argimon S."/>
            <person name="Zhang W."/>
            <person name="Yang X."/>
            <person name="Jeffery I.B."/>
            <person name="Cooney J.C."/>
            <person name="Kagawa T.F."/>
            <person name="Liu W."/>
            <person name="Song Y."/>
            <person name="Salvetti E."/>
            <person name="Wrobel A."/>
            <person name="Rasinkangas P."/>
            <person name="Parkhill J."/>
            <person name="Rea M.C."/>
            <person name="O'Sullivan O."/>
            <person name="Ritari J."/>
            <person name="Douillard F.P."/>
            <person name="Paul Ross R."/>
            <person name="Yang R."/>
            <person name="Briner A.E."/>
            <person name="Felis G.E."/>
            <person name="de Vos W.M."/>
            <person name="Barrangou R."/>
            <person name="Klaenhammer T.R."/>
            <person name="Caufield P.W."/>
            <person name="Cui Y."/>
            <person name="Zhang H."/>
            <person name="O'Toole P.W."/>
        </authorList>
    </citation>
    <scope>NUCLEOTIDE SEQUENCE [LARGE SCALE GENOMIC DNA]</scope>
    <source>
        <strain evidence="1 2">DSM 23829</strain>
    </source>
</reference>
<dbReference type="PATRIC" id="fig|1423781.4.peg.1169"/>
<dbReference type="GO" id="GO:0003887">
    <property type="term" value="F:DNA-directed DNA polymerase activity"/>
    <property type="evidence" value="ECO:0007669"/>
    <property type="project" value="InterPro"/>
</dbReference>